<dbReference type="GO" id="GO:0046872">
    <property type="term" value="F:metal ion binding"/>
    <property type="evidence" value="ECO:0007669"/>
    <property type="project" value="UniProtKB-KW"/>
</dbReference>
<dbReference type="NCBIfam" id="TIGR01281">
    <property type="entry name" value="DPOR_bchL"/>
    <property type="match status" value="1"/>
</dbReference>
<reference evidence="9" key="2">
    <citation type="journal article" date="2019" name="J. ISSAAS">
        <title>The Unique Evolutionary Trajectory 1 and Dynamic Conformations of DR and IR/DR-coexisting Plastomes of the Early Vascular Plant Selaginellaceae (Lycophyte).</title>
        <authorList>
            <person name="Zhang H.-R."/>
            <person name="Xiang Q.-P."/>
            <person name="Zhang X.-C."/>
        </authorList>
    </citation>
    <scope>NUCLEOTIDE SEQUENCE</scope>
</reference>
<keyword evidence="4" id="KW-0479">Metal-binding</keyword>
<evidence type="ECO:0000256" key="2">
    <source>
        <dbReference type="ARBA" id="ARBA00005504"/>
    </source>
</evidence>
<dbReference type="PANTHER" id="PTHR42864">
    <property type="entry name" value="LIGHT-INDEPENDENT PROTOCHLOROPHYLLIDE REDUCTASE IRON-SULFUR ATP-BINDING PROTEIN"/>
    <property type="match status" value="1"/>
</dbReference>
<keyword evidence="9" id="KW-0150">Chloroplast</keyword>
<keyword evidence="9" id="KW-0934">Plastid</keyword>
<dbReference type="GO" id="GO:0005524">
    <property type="term" value="F:ATP binding"/>
    <property type="evidence" value="ECO:0007669"/>
    <property type="project" value="UniProtKB-KW"/>
</dbReference>
<feature type="region of interest" description="Disordered" evidence="8">
    <location>
        <begin position="163"/>
        <end position="182"/>
    </location>
</feature>
<proteinExistence type="inferred from homology"/>
<evidence type="ECO:0000256" key="6">
    <source>
        <dbReference type="ARBA" id="ARBA00022840"/>
    </source>
</evidence>
<dbReference type="InterPro" id="IPR000392">
    <property type="entry name" value="NifH/frxC"/>
</dbReference>
<dbReference type="InterPro" id="IPR005971">
    <property type="entry name" value="Protochlorophyllide_ATP-bd"/>
</dbReference>
<feature type="compositionally biased region" description="Polar residues" evidence="8">
    <location>
        <begin position="43"/>
        <end position="58"/>
    </location>
</feature>
<comment type="similarity">
    <text evidence="2">Belongs to the NifH/BchL/ChlL family.</text>
</comment>
<reference evidence="9" key="1">
    <citation type="submission" date="2018-07" db="EMBL/GenBank/DDBJ databases">
        <authorList>
            <person name="Zhang H."/>
            <person name="Zhang X."/>
        </authorList>
    </citation>
    <scope>NUCLEOTIDE SEQUENCE</scope>
</reference>
<evidence type="ECO:0000256" key="5">
    <source>
        <dbReference type="ARBA" id="ARBA00022741"/>
    </source>
</evidence>
<evidence type="ECO:0000256" key="7">
    <source>
        <dbReference type="ARBA" id="ARBA00023171"/>
    </source>
</evidence>
<accession>A0A482CJ81</accession>
<evidence type="ECO:0000256" key="4">
    <source>
        <dbReference type="ARBA" id="ARBA00022723"/>
    </source>
</evidence>
<dbReference type="GO" id="GO:0019685">
    <property type="term" value="P:photosynthesis, dark reaction"/>
    <property type="evidence" value="ECO:0007669"/>
    <property type="project" value="InterPro"/>
</dbReference>
<keyword evidence="5" id="KW-0547">Nucleotide-binding</keyword>
<dbReference type="PANTHER" id="PTHR42864:SF2">
    <property type="entry name" value="LIGHT-INDEPENDENT PROTOCHLOROPHYLLIDE REDUCTASE IRON-SULFUR ATP-BINDING PROTEIN"/>
    <property type="match status" value="1"/>
</dbReference>
<dbReference type="RefSeq" id="YP_009589711.1">
    <property type="nucleotide sequence ID" value="NC_041644.1"/>
</dbReference>
<dbReference type="EMBL" id="MH598535">
    <property type="protein sequence ID" value="QBL76294.1"/>
    <property type="molecule type" value="Genomic_DNA"/>
</dbReference>
<dbReference type="InterPro" id="IPR027417">
    <property type="entry name" value="P-loop_NTPase"/>
</dbReference>
<dbReference type="PROSITE" id="PS51026">
    <property type="entry name" value="NIFH_FRXC_3"/>
    <property type="match status" value="1"/>
</dbReference>
<evidence type="ECO:0000256" key="8">
    <source>
        <dbReference type="SAM" id="MobiDB-lite"/>
    </source>
</evidence>
<name>A0A482CJ81_SELRE</name>
<gene>
    <name evidence="9" type="primary">chlL</name>
</gene>
<comment type="cofactor">
    <cofactor evidence="1">
        <name>[4Fe-4S] cluster</name>
        <dbReference type="ChEBI" id="CHEBI:49883"/>
    </cofactor>
</comment>
<geneLocation type="chloroplast" evidence="9"/>
<evidence type="ECO:0000313" key="9">
    <source>
        <dbReference type="EMBL" id="QBL76294.1"/>
    </source>
</evidence>
<sequence length="292" mass="31584">MRTAAYGKGGTGKSTTSCNTSIALARRGKRVPQIGRDPKHDSTPTLTGSPIPTTIDTSQSKDYHYEDVWPEDVIYRGHGGVDCVEAGGPPAGAGRGGYVVGETVKLPKEPNASHEYDTIPLDVPGDVVCGGFASPLNYADHCITITDNGFDALFATNRTAASVREKARTHPPRLAGPVGNRTLGRDLTDNYVEARPMPVLEVPPLVEHIRVPRVKGKTLSEMVESQPHPNYVRDFHPDVADQPLSRPEGIVPKEVSDRESFSLPSDFHSNPVGNDMGENEQEDPLNSVTMIR</sequence>
<keyword evidence="6 9" id="KW-0067">ATP-binding</keyword>
<dbReference type="GO" id="GO:0016730">
    <property type="term" value="F:oxidoreductase activity, acting on iron-sulfur proteins as donors"/>
    <property type="evidence" value="ECO:0007669"/>
    <property type="project" value="InterPro"/>
</dbReference>
<feature type="region of interest" description="Disordered" evidence="8">
    <location>
        <begin position="238"/>
        <end position="292"/>
    </location>
</feature>
<organism evidence="9">
    <name type="scientific">Selaginella remotifolia</name>
    <name type="common">Spikemoss</name>
    <dbReference type="NCBI Taxonomy" id="137170"/>
    <lineage>
        <taxon>Eukaryota</taxon>
        <taxon>Viridiplantae</taxon>
        <taxon>Streptophyta</taxon>
        <taxon>Embryophyta</taxon>
        <taxon>Tracheophyta</taxon>
        <taxon>Lycopodiopsida</taxon>
        <taxon>Selaginellales</taxon>
        <taxon>Selaginellaceae</taxon>
        <taxon>Selaginella</taxon>
    </lineage>
</organism>
<dbReference type="Pfam" id="PF00142">
    <property type="entry name" value="Fer4_NifH"/>
    <property type="match status" value="1"/>
</dbReference>
<dbReference type="GeneID" id="39721569"/>
<protein>
    <submittedName>
        <fullName evidence="9">Protochlorophyllide reductase ATP-binding subunit</fullName>
    </submittedName>
</protein>
<dbReference type="GO" id="GO:0015995">
    <property type="term" value="P:chlorophyll biosynthetic process"/>
    <property type="evidence" value="ECO:0007669"/>
    <property type="project" value="UniProtKB-KW"/>
</dbReference>
<dbReference type="AlphaFoldDB" id="A0A482CJ81"/>
<keyword evidence="7" id="KW-0149">Chlorophyll biosynthesis</keyword>
<feature type="region of interest" description="Disordered" evidence="8">
    <location>
        <begin position="30"/>
        <end position="59"/>
    </location>
</feature>
<evidence type="ECO:0000256" key="3">
    <source>
        <dbReference type="ARBA" id="ARBA00022531"/>
    </source>
</evidence>
<dbReference type="PRINTS" id="PR00091">
    <property type="entry name" value="NITROGNASEII"/>
</dbReference>
<dbReference type="Gene3D" id="3.40.50.300">
    <property type="entry name" value="P-loop containing nucleotide triphosphate hydrolases"/>
    <property type="match status" value="1"/>
</dbReference>
<keyword evidence="3" id="KW-0602">Photosynthesis</keyword>
<dbReference type="SUPFAM" id="SSF52540">
    <property type="entry name" value="P-loop containing nucleoside triphosphate hydrolases"/>
    <property type="match status" value="1"/>
</dbReference>
<evidence type="ECO:0000256" key="1">
    <source>
        <dbReference type="ARBA" id="ARBA00001966"/>
    </source>
</evidence>